<dbReference type="EMBL" id="JAUJYN010000002">
    <property type="protein sequence ID" value="KAK1277933.1"/>
    <property type="molecule type" value="Genomic_DNA"/>
</dbReference>
<dbReference type="PANTHER" id="PTHR22753:SF14">
    <property type="entry name" value="MONOACYLGLYCEROL_DIACYLGLYCEROL O-ACYLTRANSFERASE"/>
    <property type="match status" value="1"/>
</dbReference>
<reference evidence="1" key="2">
    <citation type="submission" date="2023-06" db="EMBL/GenBank/DDBJ databases">
        <authorList>
            <person name="Ma L."/>
            <person name="Liu K.-W."/>
            <person name="Li Z."/>
            <person name="Hsiao Y.-Y."/>
            <person name="Qi Y."/>
            <person name="Fu T."/>
            <person name="Tang G."/>
            <person name="Zhang D."/>
            <person name="Sun W.-H."/>
            <person name="Liu D.-K."/>
            <person name="Li Y."/>
            <person name="Chen G.-Z."/>
            <person name="Liu X.-D."/>
            <person name="Liao X.-Y."/>
            <person name="Jiang Y.-T."/>
            <person name="Yu X."/>
            <person name="Hao Y."/>
            <person name="Huang J."/>
            <person name="Zhao X.-W."/>
            <person name="Ke S."/>
            <person name="Chen Y.-Y."/>
            <person name="Wu W.-L."/>
            <person name="Hsu J.-L."/>
            <person name="Lin Y.-F."/>
            <person name="Huang M.-D."/>
            <person name="Li C.-Y."/>
            <person name="Huang L."/>
            <person name="Wang Z.-W."/>
            <person name="Zhao X."/>
            <person name="Zhong W.-Y."/>
            <person name="Peng D.-H."/>
            <person name="Ahmad S."/>
            <person name="Lan S."/>
            <person name="Zhang J.-S."/>
            <person name="Tsai W.-C."/>
            <person name="Van De Peer Y."/>
            <person name="Liu Z.-J."/>
        </authorList>
    </citation>
    <scope>NUCLEOTIDE SEQUENCE</scope>
    <source>
        <strain evidence="1">SCP</strain>
        <tissue evidence="1">Leaves</tissue>
    </source>
</reference>
<comment type="caution">
    <text evidence="1">The sequence shown here is derived from an EMBL/GenBank/DDBJ whole genome shotgun (WGS) entry which is preliminary data.</text>
</comment>
<keyword evidence="2" id="KW-1185">Reference proteome</keyword>
<dbReference type="InterPro" id="IPR029058">
    <property type="entry name" value="AB_hydrolase_fold"/>
</dbReference>
<keyword evidence="1" id="KW-0808">Transferase</keyword>
<organism evidence="1 2">
    <name type="scientific">Acorus gramineus</name>
    <name type="common">Dwarf sweet flag</name>
    <dbReference type="NCBI Taxonomy" id="55184"/>
    <lineage>
        <taxon>Eukaryota</taxon>
        <taxon>Viridiplantae</taxon>
        <taxon>Streptophyta</taxon>
        <taxon>Embryophyta</taxon>
        <taxon>Tracheophyta</taxon>
        <taxon>Spermatophyta</taxon>
        <taxon>Magnoliopsida</taxon>
        <taxon>Liliopsida</taxon>
        <taxon>Acoraceae</taxon>
        <taxon>Acorus</taxon>
    </lineage>
</organism>
<evidence type="ECO:0000313" key="1">
    <source>
        <dbReference type="EMBL" id="KAK1277933.1"/>
    </source>
</evidence>
<dbReference type="Proteomes" id="UP001179952">
    <property type="component" value="Unassembled WGS sequence"/>
</dbReference>
<sequence length="148" mass="16267">MIQDDSEAPLKKLYEVKVKMLSLYHFPTGVSGIIFHEGLVKLVEHTLRVEHAMNPNKPIYIVGDSFGGCLALVVGAPTSFGKSELQHLLPLLESLPDEHHITVPYLLSFIMGNPVKMAMATVESDLPPLQILKKLSTALTSLLPRLSV</sequence>
<evidence type="ECO:0000313" key="2">
    <source>
        <dbReference type="Proteomes" id="UP001179952"/>
    </source>
</evidence>
<proteinExistence type="predicted"/>
<accession>A0AAV9BME9</accession>
<dbReference type="AlphaFoldDB" id="A0AAV9BME9"/>
<keyword evidence="1" id="KW-0012">Acyltransferase</keyword>
<dbReference type="PANTHER" id="PTHR22753">
    <property type="entry name" value="TRANSMEMBRANE PROTEIN 68"/>
    <property type="match status" value="1"/>
</dbReference>
<gene>
    <name evidence="1" type="ORF">QJS04_geneDACA020132</name>
</gene>
<dbReference type="GO" id="GO:0016746">
    <property type="term" value="F:acyltransferase activity"/>
    <property type="evidence" value="ECO:0007669"/>
    <property type="project" value="UniProtKB-KW"/>
</dbReference>
<name>A0AAV9BME9_ACOGR</name>
<protein>
    <submittedName>
        <fullName evidence="1">Acyltransferase-like protein</fullName>
    </submittedName>
</protein>
<reference evidence="1" key="1">
    <citation type="journal article" date="2023" name="Nat. Commun.">
        <title>Diploid and tetraploid genomes of Acorus and the evolution of monocots.</title>
        <authorList>
            <person name="Ma L."/>
            <person name="Liu K.W."/>
            <person name="Li Z."/>
            <person name="Hsiao Y.Y."/>
            <person name="Qi Y."/>
            <person name="Fu T."/>
            <person name="Tang G.D."/>
            <person name="Zhang D."/>
            <person name="Sun W.H."/>
            <person name="Liu D.K."/>
            <person name="Li Y."/>
            <person name="Chen G.Z."/>
            <person name="Liu X.D."/>
            <person name="Liao X.Y."/>
            <person name="Jiang Y.T."/>
            <person name="Yu X."/>
            <person name="Hao Y."/>
            <person name="Huang J."/>
            <person name="Zhao X.W."/>
            <person name="Ke S."/>
            <person name="Chen Y.Y."/>
            <person name="Wu W.L."/>
            <person name="Hsu J.L."/>
            <person name="Lin Y.F."/>
            <person name="Huang M.D."/>
            <person name="Li C.Y."/>
            <person name="Huang L."/>
            <person name="Wang Z.W."/>
            <person name="Zhao X."/>
            <person name="Zhong W.Y."/>
            <person name="Peng D.H."/>
            <person name="Ahmad S."/>
            <person name="Lan S."/>
            <person name="Zhang J.S."/>
            <person name="Tsai W.C."/>
            <person name="Van de Peer Y."/>
            <person name="Liu Z.J."/>
        </authorList>
    </citation>
    <scope>NUCLEOTIDE SEQUENCE</scope>
    <source>
        <strain evidence="1">SCP</strain>
    </source>
</reference>
<dbReference type="GO" id="GO:0016020">
    <property type="term" value="C:membrane"/>
    <property type="evidence" value="ECO:0007669"/>
    <property type="project" value="TreeGrafter"/>
</dbReference>
<dbReference type="SUPFAM" id="SSF53474">
    <property type="entry name" value="alpha/beta-Hydrolases"/>
    <property type="match status" value="1"/>
</dbReference>